<dbReference type="Proteomes" id="UP000812013">
    <property type="component" value="Unassembled WGS sequence"/>
</dbReference>
<keyword evidence="4" id="KW-1185">Reference proteome</keyword>
<evidence type="ECO:0000313" key="3">
    <source>
        <dbReference type="EMBL" id="MBW5483413.1"/>
    </source>
</evidence>
<proteinExistence type="predicted"/>
<keyword evidence="2" id="KW-0812">Transmembrane</keyword>
<name>A0ABS6Z6M5_9ACTN</name>
<organism evidence="3 4">
    <name type="scientific">Streptomyces bambusae</name>
    <dbReference type="NCBI Taxonomy" id="1550616"/>
    <lineage>
        <taxon>Bacteria</taxon>
        <taxon>Bacillati</taxon>
        <taxon>Actinomycetota</taxon>
        <taxon>Actinomycetes</taxon>
        <taxon>Kitasatosporales</taxon>
        <taxon>Streptomycetaceae</taxon>
        <taxon>Streptomyces</taxon>
    </lineage>
</organism>
<gene>
    <name evidence="3" type="ORF">GPJ59_16325</name>
</gene>
<dbReference type="InterPro" id="IPR019587">
    <property type="entry name" value="Polyketide_cyclase/dehydratase"/>
</dbReference>
<dbReference type="SUPFAM" id="SSF55961">
    <property type="entry name" value="Bet v1-like"/>
    <property type="match status" value="1"/>
</dbReference>
<evidence type="ECO:0000313" key="4">
    <source>
        <dbReference type="Proteomes" id="UP000812013"/>
    </source>
</evidence>
<protein>
    <submittedName>
        <fullName evidence="3">Carbon monoxide dehydrogenase</fullName>
    </submittedName>
</protein>
<dbReference type="Pfam" id="PF10604">
    <property type="entry name" value="Polyketide_cyc2"/>
    <property type="match status" value="1"/>
</dbReference>
<dbReference type="PANTHER" id="PTHR38588:SF1">
    <property type="entry name" value="BLL0334 PROTEIN"/>
    <property type="match status" value="1"/>
</dbReference>
<feature type="transmembrane region" description="Helical" evidence="2">
    <location>
        <begin position="337"/>
        <end position="356"/>
    </location>
</feature>
<dbReference type="InterPro" id="IPR010419">
    <property type="entry name" value="CO_DH_gsu"/>
</dbReference>
<dbReference type="RefSeq" id="WP_219667872.1">
    <property type="nucleotide sequence ID" value="NZ_WTFF01000104.1"/>
</dbReference>
<evidence type="ECO:0000256" key="1">
    <source>
        <dbReference type="SAM" id="MobiDB-lite"/>
    </source>
</evidence>
<keyword evidence="2" id="KW-1133">Transmembrane helix</keyword>
<dbReference type="InterPro" id="IPR023393">
    <property type="entry name" value="START-like_dom_sf"/>
</dbReference>
<comment type="caution">
    <text evidence="3">The sequence shown here is derived from an EMBL/GenBank/DDBJ whole genome shotgun (WGS) entry which is preliminary data.</text>
</comment>
<evidence type="ECO:0000256" key="2">
    <source>
        <dbReference type="SAM" id="Phobius"/>
    </source>
</evidence>
<dbReference type="PANTHER" id="PTHR38588">
    <property type="entry name" value="BLL0334 PROTEIN"/>
    <property type="match status" value="1"/>
</dbReference>
<feature type="compositionally biased region" description="Basic and acidic residues" evidence="1">
    <location>
        <begin position="242"/>
        <end position="254"/>
    </location>
</feature>
<feature type="region of interest" description="Disordered" evidence="1">
    <location>
        <begin position="232"/>
        <end position="273"/>
    </location>
</feature>
<reference evidence="3 4" key="1">
    <citation type="submission" date="2019-12" db="EMBL/GenBank/DDBJ databases">
        <title>Genome sequence of Streptomyces bambusae.</title>
        <authorList>
            <person name="Bansal K."/>
            <person name="Choksket S."/>
            <person name="Korpole S."/>
            <person name="Patil P.B."/>
        </authorList>
    </citation>
    <scope>NUCLEOTIDE SEQUENCE [LARGE SCALE GENOMIC DNA]</scope>
    <source>
        <strain evidence="3 4">SK60</strain>
    </source>
</reference>
<dbReference type="Gene3D" id="3.30.530.20">
    <property type="match status" value="1"/>
</dbReference>
<keyword evidence="2" id="KW-0472">Membrane</keyword>
<feature type="compositionally biased region" description="Acidic residues" evidence="1">
    <location>
        <begin position="232"/>
        <end position="241"/>
    </location>
</feature>
<dbReference type="EMBL" id="WTFF01000104">
    <property type="protein sequence ID" value="MBW5483413.1"/>
    <property type="molecule type" value="Genomic_DNA"/>
</dbReference>
<accession>A0ABS6Z6M5</accession>
<sequence>MEHQVFVPVPVDNLRAVLRDPARLARCVPGLQRDADEGAGPLAGRLRLRVGGHTVTYRGALAVAEPSPDVFEVTGEGAEARGTGTVKLLLSVRLADADGGTRLEFTGTGSADGRAAAFDPEATATVVRRLLDRAAGHLASAAAAEPGGGTAAGAAAGEVDEEDLTGLGEDALDEVDLDEDLDVEGLHNAIVDRDDFEGEDFDADGIDTDGIGGEGIDGEGIDGEGIDGEGIDVDASDVDGSDADRLVGEGREGAEGAEGTEGASVFGTEVPPSSLDPFMEGDFGDFGAGPRPPAEAAHARRTMIGRSAEEVDHAPPRGRYAPVPAPDMSAPGVNLRWLAPAAALAIASAVVVGRVLRRRR</sequence>